<dbReference type="EMBL" id="JFGV01000075">
    <property type="protein sequence ID" value="EYU13643.1"/>
    <property type="molecule type" value="Genomic_DNA"/>
</dbReference>
<sequence>MANIIYLKLQGKKQGLISGGCSTVESIGNKYQKGHEDEILVNELSSNLSMHQNVNFQPIDIRKPIDKSSPLLSQALTSNEILTCEFFFYRTSMSGGLELYYKVKLTEASLVNINFFCPNSITHNDAQPEESLSIKFKSITWEHVTAGTSSYSIWEDRVY</sequence>
<name>A0A022PFC2_9GAMM</name>
<dbReference type="Proteomes" id="UP000023464">
    <property type="component" value="Unassembled WGS sequence"/>
</dbReference>
<dbReference type="NCBIfam" id="TIGR03344">
    <property type="entry name" value="VI_effect_Hcp1"/>
    <property type="match status" value="1"/>
</dbReference>
<dbReference type="Pfam" id="PF05638">
    <property type="entry name" value="T6SS_HCP"/>
    <property type="match status" value="1"/>
</dbReference>
<dbReference type="RefSeq" id="WP_036782202.1">
    <property type="nucleotide sequence ID" value="NZ_CAWLTM010000040.1"/>
</dbReference>
<dbReference type="AlphaFoldDB" id="A0A022PFC2"/>
<comment type="caution">
    <text evidence="1">The sequence shown here is derived from an EMBL/GenBank/DDBJ whole genome shotgun (WGS) entry which is preliminary data.</text>
</comment>
<protein>
    <submittedName>
        <fullName evidence="1">Type VI secretion system effector, Hcp1 family</fullName>
    </submittedName>
</protein>
<dbReference type="PANTHER" id="PTHR34319">
    <property type="entry name" value="MAJOR EXPORTED PROTEIN"/>
    <property type="match status" value="1"/>
</dbReference>
<keyword evidence="2" id="KW-1185">Reference proteome</keyword>
<proteinExistence type="predicted"/>
<dbReference type="InterPro" id="IPR052947">
    <property type="entry name" value="T6SS_Hcp1_domain"/>
</dbReference>
<accession>A0A022PFC2</accession>
<dbReference type="InterPro" id="IPR036624">
    <property type="entry name" value="Hcp1-lik_sf"/>
</dbReference>
<gene>
    <name evidence="1" type="ORF">BA1DRAFT_03856</name>
</gene>
<dbReference type="PATRIC" id="fig|1393736.3.peg.3936"/>
<evidence type="ECO:0000313" key="2">
    <source>
        <dbReference type="Proteomes" id="UP000023464"/>
    </source>
</evidence>
<dbReference type="PANTHER" id="PTHR34319:SF7">
    <property type="entry name" value="HNH ENDONUCLEASE DOMAIN-CONTAINING PROTEIN"/>
    <property type="match status" value="1"/>
</dbReference>
<dbReference type="SUPFAM" id="SSF141452">
    <property type="entry name" value="Hcp1-like"/>
    <property type="match status" value="1"/>
</dbReference>
<dbReference type="InterPro" id="IPR008514">
    <property type="entry name" value="T6SS_Hcp"/>
</dbReference>
<organism evidence="1 2">
    <name type="scientific">Photorhabdus aegyptia</name>
    <dbReference type="NCBI Taxonomy" id="2805098"/>
    <lineage>
        <taxon>Bacteria</taxon>
        <taxon>Pseudomonadati</taxon>
        <taxon>Pseudomonadota</taxon>
        <taxon>Gammaproteobacteria</taxon>
        <taxon>Enterobacterales</taxon>
        <taxon>Morganellaceae</taxon>
        <taxon>Photorhabdus</taxon>
    </lineage>
</organism>
<evidence type="ECO:0000313" key="1">
    <source>
        <dbReference type="EMBL" id="EYU13643.1"/>
    </source>
</evidence>
<reference evidence="1 2" key="1">
    <citation type="submission" date="2014-03" db="EMBL/GenBank/DDBJ databases">
        <title>Draft Genome of Photorhabdus luminescens BA1, an Egyptian Isolate.</title>
        <authorList>
            <person name="Ghazal S."/>
            <person name="Hurst S.G.IV."/>
            <person name="Morris K."/>
            <person name="Thomas K."/>
            <person name="Tisa L.S."/>
        </authorList>
    </citation>
    <scope>NUCLEOTIDE SEQUENCE [LARGE SCALE GENOMIC DNA]</scope>
    <source>
        <strain evidence="1 2">BA1</strain>
    </source>
</reference>
<dbReference type="Gene3D" id="2.30.110.20">
    <property type="entry name" value="Hcp1-like"/>
    <property type="match status" value="1"/>
</dbReference>